<dbReference type="Pfam" id="PF00685">
    <property type="entry name" value="Sulfotransfer_1"/>
    <property type="match status" value="1"/>
</dbReference>
<evidence type="ECO:0000259" key="3">
    <source>
        <dbReference type="Pfam" id="PF00685"/>
    </source>
</evidence>
<dbReference type="PANTHER" id="PTHR11783">
    <property type="entry name" value="SULFOTRANSFERASE SULT"/>
    <property type="match status" value="1"/>
</dbReference>
<dbReference type="Gene3D" id="3.40.50.300">
    <property type="entry name" value="P-loop containing nucleotide triphosphate hydrolases"/>
    <property type="match status" value="1"/>
</dbReference>
<comment type="similarity">
    <text evidence="1">Belongs to the sulfotransferase 1 family.</text>
</comment>
<feature type="domain" description="Sulfotransferase" evidence="3">
    <location>
        <begin position="56"/>
        <end position="313"/>
    </location>
</feature>
<comment type="caution">
    <text evidence="4">The sequence shown here is derived from an EMBL/GenBank/DDBJ whole genome shotgun (WGS) entry which is preliminary data.</text>
</comment>
<accession>A0A8T4ITI0</accession>
<gene>
    <name evidence="4" type="ORF">KDA82_18575</name>
</gene>
<evidence type="ECO:0000313" key="4">
    <source>
        <dbReference type="EMBL" id="MBR7674988.1"/>
    </source>
</evidence>
<dbReference type="InterPro" id="IPR027417">
    <property type="entry name" value="P-loop_NTPase"/>
</dbReference>
<dbReference type="AlphaFoldDB" id="A0A8T4ITI0"/>
<dbReference type="Proteomes" id="UP000675554">
    <property type="component" value="Unassembled WGS sequence"/>
</dbReference>
<keyword evidence="2" id="KW-0808">Transferase</keyword>
<sequence length="332" mass="37978">MSATAMAGTPSSLTHTIEPAARAQHTSGMPSPIPPKRTYKSYFSDSTRWDRYVPRDDDIVITTPPKVGTTWTQRITSVLVFQDTALPGTLLEASPWLECAFVPFEAIQAGLEQQRHRRFLKSHLPADGMPFHPQVSYLVVGRDLRDAAVSTHNHAFGLNGVLTQPLWVDEDEEAHTPHQPTVPADIHPFWRDYFTRSAFPWESDGWPYNSPTHHLSSWWAHRDRENVLFLHYEDMLADLDREMRRVSDFLGIPVDESIWPGLVKACLFSDMKSQKVGLFGAEMNQMLSKFDFFHEGRNGQWHEVFAPEELTLFRAAEARLPDDLRAWLTRSP</sequence>
<protein>
    <submittedName>
        <fullName evidence="4">Sulfotransferase domain-containing protein</fullName>
    </submittedName>
</protein>
<reference evidence="4" key="1">
    <citation type="submission" date="2021-04" db="EMBL/GenBank/DDBJ databases">
        <title>Sequencing of actinobacteria type strains.</title>
        <authorList>
            <person name="Nguyen G.-S."/>
            <person name="Wentzel A."/>
        </authorList>
    </citation>
    <scope>NUCLEOTIDE SEQUENCE</scope>
    <source>
        <strain evidence="4">DSM 42095</strain>
    </source>
</reference>
<name>A0A8T4ITI0_9ACTN</name>
<dbReference type="EMBL" id="JAGSMN010000418">
    <property type="protein sequence ID" value="MBR7674988.1"/>
    <property type="molecule type" value="Genomic_DNA"/>
</dbReference>
<keyword evidence="5" id="KW-1185">Reference proteome</keyword>
<dbReference type="InterPro" id="IPR000863">
    <property type="entry name" value="Sulfotransferase_dom"/>
</dbReference>
<evidence type="ECO:0000313" key="5">
    <source>
        <dbReference type="Proteomes" id="UP000675554"/>
    </source>
</evidence>
<organism evidence="4 5">
    <name type="scientific">Streptomyces daliensis</name>
    <dbReference type="NCBI Taxonomy" id="299421"/>
    <lineage>
        <taxon>Bacteria</taxon>
        <taxon>Bacillati</taxon>
        <taxon>Actinomycetota</taxon>
        <taxon>Actinomycetes</taxon>
        <taxon>Kitasatosporales</taxon>
        <taxon>Streptomycetaceae</taxon>
        <taxon>Streptomyces</taxon>
    </lineage>
</organism>
<dbReference type="GO" id="GO:0008146">
    <property type="term" value="F:sulfotransferase activity"/>
    <property type="evidence" value="ECO:0007669"/>
    <property type="project" value="InterPro"/>
</dbReference>
<evidence type="ECO:0000256" key="1">
    <source>
        <dbReference type="ARBA" id="ARBA00005771"/>
    </source>
</evidence>
<evidence type="ECO:0000256" key="2">
    <source>
        <dbReference type="ARBA" id="ARBA00022679"/>
    </source>
</evidence>
<proteinExistence type="inferred from homology"/>
<dbReference type="SUPFAM" id="SSF52540">
    <property type="entry name" value="P-loop containing nucleoside triphosphate hydrolases"/>
    <property type="match status" value="1"/>
</dbReference>